<dbReference type="PANTHER" id="PTHR30558:SF3">
    <property type="entry name" value="BIOPOLYMER TRANSPORT PROTEIN EXBD-RELATED"/>
    <property type="match status" value="1"/>
</dbReference>
<evidence type="ECO:0000256" key="5">
    <source>
        <dbReference type="ARBA" id="ARBA00022989"/>
    </source>
</evidence>
<protein>
    <submittedName>
        <fullName evidence="9">Biopolymer transporter ExbD</fullName>
    </submittedName>
</protein>
<name>A0ABR9XQ63_9CHLB</name>
<keyword evidence="7" id="KW-0813">Transport</keyword>
<reference evidence="9 10" key="1">
    <citation type="journal article" date="2020" name="Microorganisms">
        <title>Simultaneous Genome Sequencing of Prosthecochloris ethylica and Desulfuromonas acetoxidans within a Syntrophic Mixture Reveals Unique Pili and Protein Interactions.</title>
        <authorList>
            <person name="Kyndt J.A."/>
            <person name="Van Beeumen J.J."/>
            <person name="Meyer T.E."/>
        </authorList>
    </citation>
    <scope>NUCLEOTIDE SEQUENCE [LARGE SCALE GENOMIC DNA]</scope>
    <source>
        <strain evidence="9 10">N3</strain>
    </source>
</reference>
<organism evidence="9 10">
    <name type="scientific">Prosthecochloris ethylica</name>
    <dbReference type="NCBI Taxonomy" id="2743976"/>
    <lineage>
        <taxon>Bacteria</taxon>
        <taxon>Pseudomonadati</taxon>
        <taxon>Chlorobiota</taxon>
        <taxon>Chlorobiia</taxon>
        <taxon>Chlorobiales</taxon>
        <taxon>Chlorobiaceae</taxon>
        <taxon>Prosthecochloris</taxon>
    </lineage>
</organism>
<dbReference type="Pfam" id="PF02472">
    <property type="entry name" value="ExbD"/>
    <property type="match status" value="1"/>
</dbReference>
<evidence type="ECO:0000256" key="7">
    <source>
        <dbReference type="RuleBase" id="RU003879"/>
    </source>
</evidence>
<keyword evidence="4 7" id="KW-0812">Transmembrane</keyword>
<evidence type="ECO:0000313" key="9">
    <source>
        <dbReference type="EMBL" id="MBF0636074.1"/>
    </source>
</evidence>
<dbReference type="PANTHER" id="PTHR30558">
    <property type="entry name" value="EXBD MEMBRANE COMPONENT OF PMF-DRIVEN MACROMOLECULE IMPORT SYSTEM"/>
    <property type="match status" value="1"/>
</dbReference>
<evidence type="ECO:0000256" key="6">
    <source>
        <dbReference type="ARBA" id="ARBA00023136"/>
    </source>
</evidence>
<evidence type="ECO:0000313" key="10">
    <source>
        <dbReference type="Proteomes" id="UP000619838"/>
    </source>
</evidence>
<keyword evidence="7" id="KW-0653">Protein transport</keyword>
<dbReference type="RefSeq" id="WP_175187302.1">
    <property type="nucleotide sequence ID" value="NZ_JABVZQ010000006.1"/>
</dbReference>
<keyword evidence="10" id="KW-1185">Reference proteome</keyword>
<dbReference type="Proteomes" id="UP000619838">
    <property type="component" value="Unassembled WGS sequence"/>
</dbReference>
<proteinExistence type="inferred from homology"/>
<accession>A0ABR9XQ63</accession>
<evidence type="ECO:0000256" key="8">
    <source>
        <dbReference type="SAM" id="Phobius"/>
    </source>
</evidence>
<evidence type="ECO:0000256" key="4">
    <source>
        <dbReference type="ARBA" id="ARBA00022692"/>
    </source>
</evidence>
<dbReference type="EMBL" id="JADGII010000003">
    <property type="protein sequence ID" value="MBF0636074.1"/>
    <property type="molecule type" value="Genomic_DNA"/>
</dbReference>
<sequence>MLTFDEPVKSRKWPDLAPMIDVIFLLLIFFMLTSLYAARTIPLDLPQAESSETPEKSTIDIVIEAGGGVTINNEPVEESMIEHRIRNLAETMNDPIVTIHADQAVGFGRFITIMDKTRKCGISRISVATEQVKTYEP</sequence>
<gene>
    <name evidence="9" type="ORF">INT08_02610</name>
</gene>
<feature type="transmembrane region" description="Helical" evidence="8">
    <location>
        <begin position="16"/>
        <end position="38"/>
    </location>
</feature>
<evidence type="ECO:0000256" key="1">
    <source>
        <dbReference type="ARBA" id="ARBA00004162"/>
    </source>
</evidence>
<evidence type="ECO:0000256" key="2">
    <source>
        <dbReference type="ARBA" id="ARBA00005811"/>
    </source>
</evidence>
<keyword evidence="6 8" id="KW-0472">Membrane</keyword>
<comment type="similarity">
    <text evidence="2 7">Belongs to the ExbD/TolR family.</text>
</comment>
<keyword evidence="5 8" id="KW-1133">Transmembrane helix</keyword>
<dbReference type="InterPro" id="IPR003400">
    <property type="entry name" value="ExbD"/>
</dbReference>
<comment type="subcellular location">
    <subcellularLocation>
        <location evidence="1">Cell membrane</location>
        <topology evidence="1">Single-pass membrane protein</topology>
    </subcellularLocation>
    <subcellularLocation>
        <location evidence="7">Cell membrane</location>
        <topology evidence="7">Single-pass type II membrane protein</topology>
    </subcellularLocation>
</comment>
<keyword evidence="3" id="KW-1003">Cell membrane</keyword>
<comment type="caution">
    <text evidence="9">The sequence shown here is derived from an EMBL/GenBank/DDBJ whole genome shotgun (WGS) entry which is preliminary data.</text>
</comment>
<evidence type="ECO:0000256" key="3">
    <source>
        <dbReference type="ARBA" id="ARBA00022475"/>
    </source>
</evidence>
<dbReference type="Gene3D" id="3.30.420.270">
    <property type="match status" value="1"/>
</dbReference>